<feature type="compositionally biased region" description="Basic and acidic residues" evidence="1">
    <location>
        <begin position="69"/>
        <end position="80"/>
    </location>
</feature>
<evidence type="ECO:0000256" key="1">
    <source>
        <dbReference type="SAM" id="MobiDB-lite"/>
    </source>
</evidence>
<organism evidence="3 4">
    <name type="scientific">Calycina marina</name>
    <dbReference type="NCBI Taxonomy" id="1763456"/>
    <lineage>
        <taxon>Eukaryota</taxon>
        <taxon>Fungi</taxon>
        <taxon>Dikarya</taxon>
        <taxon>Ascomycota</taxon>
        <taxon>Pezizomycotina</taxon>
        <taxon>Leotiomycetes</taxon>
        <taxon>Helotiales</taxon>
        <taxon>Pezizellaceae</taxon>
        <taxon>Calycina</taxon>
    </lineage>
</organism>
<accession>A0A9P7Z246</accession>
<reference evidence="3" key="1">
    <citation type="journal article" date="2021" name="IMA Fungus">
        <title>Genomic characterization of three marine fungi, including Emericellopsis atlantica sp. nov. with signatures of a generalist lifestyle and marine biomass degradation.</title>
        <authorList>
            <person name="Hagestad O.C."/>
            <person name="Hou L."/>
            <person name="Andersen J.H."/>
            <person name="Hansen E.H."/>
            <person name="Altermark B."/>
            <person name="Li C."/>
            <person name="Kuhnert E."/>
            <person name="Cox R.J."/>
            <person name="Crous P.W."/>
            <person name="Spatafora J.W."/>
            <person name="Lail K."/>
            <person name="Amirebrahimi M."/>
            <person name="Lipzen A."/>
            <person name="Pangilinan J."/>
            <person name="Andreopoulos W."/>
            <person name="Hayes R.D."/>
            <person name="Ng V."/>
            <person name="Grigoriev I.V."/>
            <person name="Jackson S.A."/>
            <person name="Sutton T.D.S."/>
            <person name="Dobson A.D.W."/>
            <person name="Rama T."/>
        </authorList>
    </citation>
    <scope>NUCLEOTIDE SEQUENCE</scope>
    <source>
        <strain evidence="3">TRa3180A</strain>
    </source>
</reference>
<evidence type="ECO:0000313" key="3">
    <source>
        <dbReference type="EMBL" id="KAG9243866.1"/>
    </source>
</evidence>
<keyword evidence="4" id="KW-1185">Reference proteome</keyword>
<evidence type="ECO:0000313" key="4">
    <source>
        <dbReference type="Proteomes" id="UP000887226"/>
    </source>
</evidence>
<sequence length="458" mass="52067">MTGEALPGRPGTLTEEQLVKLKELWIATLDVFGIVEKDEVNGEAEPALAVARTDTKKSKKKKLGMFRSGKNEDKAAKEVEQEDKYNQNKIFQDTLANLTPETLRATFWSMVKHDHPDALLLRFLRARKWDVEKALVMMISTMRWRLNDFDVDGDIMKSGELAAFEDENSADGAKAKVGADFLAQMRLGKSFMHGTDKDGRPMCFVRVRLHKQGEQSEQSLERYTVYFIESCRMVLAPPVDTACVVFDMTGFSLANMDFAPVKFMIQCFEANYPESLGVVLIHKAPWVFQGIWKIIKGWLDPVVASKVHFTNDSKAMEQFIPASQIIKELNGAEDWSYSYVNPVPGENDKMKDTATRDRLLEARQVIVKQYESAVLAWIHGTSTVEDSKIKRNQIANQLREDYWQLDPYVRARSHYDRVGLIQPGGKLSFYLEQKIETVEATQDPITTQAPATTYDDID</sequence>
<dbReference type="PANTHER" id="PTHR46590:SF1">
    <property type="entry name" value="PHOSPHATIDYLINOSITOL TRANSFER PROTEIN CSR1"/>
    <property type="match status" value="1"/>
</dbReference>
<feature type="domain" description="CRAL-TRIO" evidence="2">
    <location>
        <begin position="174"/>
        <end position="337"/>
    </location>
</feature>
<dbReference type="InterPro" id="IPR001251">
    <property type="entry name" value="CRAL-TRIO_dom"/>
</dbReference>
<dbReference type="SUPFAM" id="SSF46938">
    <property type="entry name" value="CRAL/TRIO N-terminal domain"/>
    <property type="match status" value="1"/>
</dbReference>
<comment type="caution">
    <text evidence="3">The sequence shown here is derived from an EMBL/GenBank/DDBJ whole genome shotgun (WGS) entry which is preliminary data.</text>
</comment>
<dbReference type="AlphaFoldDB" id="A0A9P7Z246"/>
<name>A0A9P7Z246_9HELO</name>
<feature type="region of interest" description="Disordered" evidence="1">
    <location>
        <begin position="61"/>
        <end position="80"/>
    </location>
</feature>
<dbReference type="Pfam" id="PF03765">
    <property type="entry name" value="CRAL_TRIO_N"/>
    <property type="match status" value="1"/>
</dbReference>
<dbReference type="Pfam" id="PF00650">
    <property type="entry name" value="CRAL_TRIO"/>
    <property type="match status" value="1"/>
</dbReference>
<dbReference type="CDD" id="cd00170">
    <property type="entry name" value="SEC14"/>
    <property type="match status" value="1"/>
</dbReference>
<dbReference type="Gene3D" id="3.40.525.10">
    <property type="entry name" value="CRAL-TRIO lipid binding domain"/>
    <property type="match status" value="1"/>
</dbReference>
<dbReference type="OrthoDB" id="43460at2759"/>
<dbReference type="InterPro" id="IPR036273">
    <property type="entry name" value="CRAL/TRIO_N_dom_sf"/>
</dbReference>
<dbReference type="PROSITE" id="PS50191">
    <property type="entry name" value="CRAL_TRIO"/>
    <property type="match status" value="1"/>
</dbReference>
<dbReference type="InterPro" id="IPR011074">
    <property type="entry name" value="CRAL/TRIO_N_dom"/>
</dbReference>
<proteinExistence type="predicted"/>
<dbReference type="PANTHER" id="PTHR46590">
    <property type="entry name" value="PHOSPHATIDYLINOSITOL TRANSFER PROTEIN CSR1-RELATED"/>
    <property type="match status" value="1"/>
</dbReference>
<dbReference type="SMART" id="SM00516">
    <property type="entry name" value="SEC14"/>
    <property type="match status" value="1"/>
</dbReference>
<evidence type="ECO:0000259" key="2">
    <source>
        <dbReference type="PROSITE" id="PS50191"/>
    </source>
</evidence>
<dbReference type="InterPro" id="IPR052432">
    <property type="entry name" value="PITP/CRAL-TRIO"/>
</dbReference>
<dbReference type="SMART" id="SM01100">
    <property type="entry name" value="CRAL_TRIO_N"/>
    <property type="match status" value="1"/>
</dbReference>
<protein>
    <submittedName>
        <fullName evidence="3">CRAL-TRIO domain-containing protein</fullName>
    </submittedName>
</protein>
<dbReference type="InterPro" id="IPR036865">
    <property type="entry name" value="CRAL-TRIO_dom_sf"/>
</dbReference>
<dbReference type="EMBL" id="MU253946">
    <property type="protein sequence ID" value="KAG9243866.1"/>
    <property type="molecule type" value="Genomic_DNA"/>
</dbReference>
<dbReference type="SUPFAM" id="SSF52087">
    <property type="entry name" value="CRAL/TRIO domain"/>
    <property type="match status" value="1"/>
</dbReference>
<dbReference type="Proteomes" id="UP000887226">
    <property type="component" value="Unassembled WGS sequence"/>
</dbReference>
<gene>
    <name evidence="3" type="ORF">BJ878DRAFT_101863</name>
</gene>